<feature type="region of interest" description="Disordered" evidence="1">
    <location>
        <begin position="1424"/>
        <end position="1450"/>
    </location>
</feature>
<feature type="compositionally biased region" description="Polar residues" evidence="1">
    <location>
        <begin position="57"/>
        <end position="69"/>
    </location>
</feature>
<feature type="compositionally biased region" description="Low complexity" evidence="1">
    <location>
        <begin position="1230"/>
        <end position="1245"/>
    </location>
</feature>
<feature type="compositionally biased region" description="Acidic residues" evidence="1">
    <location>
        <begin position="1014"/>
        <end position="1027"/>
    </location>
</feature>
<feature type="region of interest" description="Disordered" evidence="1">
    <location>
        <begin position="1133"/>
        <end position="1299"/>
    </location>
</feature>
<feature type="compositionally biased region" description="Basic and acidic residues" evidence="1">
    <location>
        <begin position="862"/>
        <end position="886"/>
    </location>
</feature>
<feature type="compositionally biased region" description="Basic and acidic residues" evidence="1">
    <location>
        <begin position="732"/>
        <end position="749"/>
    </location>
</feature>
<keyword evidence="3" id="KW-1185">Reference proteome</keyword>
<evidence type="ECO:0000256" key="1">
    <source>
        <dbReference type="SAM" id="MobiDB-lite"/>
    </source>
</evidence>
<feature type="compositionally biased region" description="Basic residues" evidence="1">
    <location>
        <begin position="1757"/>
        <end position="1768"/>
    </location>
</feature>
<feature type="region of interest" description="Disordered" evidence="1">
    <location>
        <begin position="942"/>
        <end position="1048"/>
    </location>
</feature>
<feature type="region of interest" description="Disordered" evidence="1">
    <location>
        <begin position="143"/>
        <end position="173"/>
    </location>
</feature>
<feature type="region of interest" description="Disordered" evidence="1">
    <location>
        <begin position="542"/>
        <end position="584"/>
    </location>
</feature>
<proteinExistence type="predicted"/>
<feature type="non-terminal residue" evidence="2">
    <location>
        <position position="1797"/>
    </location>
</feature>
<feature type="compositionally biased region" description="Basic and acidic residues" evidence="1">
    <location>
        <begin position="211"/>
        <end position="220"/>
    </location>
</feature>
<feature type="region of interest" description="Disordered" evidence="1">
    <location>
        <begin position="732"/>
        <end position="926"/>
    </location>
</feature>
<feature type="region of interest" description="Disordered" evidence="1">
    <location>
        <begin position="202"/>
        <end position="240"/>
    </location>
</feature>
<feature type="compositionally biased region" description="Basic and acidic residues" evidence="1">
    <location>
        <begin position="1138"/>
        <end position="1148"/>
    </location>
</feature>
<feature type="compositionally biased region" description="Basic and acidic residues" evidence="1">
    <location>
        <begin position="1769"/>
        <end position="1797"/>
    </location>
</feature>
<feature type="compositionally biased region" description="Basic and acidic residues" evidence="1">
    <location>
        <begin position="1159"/>
        <end position="1173"/>
    </location>
</feature>
<feature type="region of interest" description="Disordered" evidence="1">
    <location>
        <begin position="461"/>
        <end position="515"/>
    </location>
</feature>
<reference evidence="2" key="1">
    <citation type="submission" date="2023-06" db="EMBL/GenBank/DDBJ databases">
        <authorList>
            <person name="Delattre M."/>
        </authorList>
    </citation>
    <scope>NUCLEOTIDE SEQUENCE</scope>
    <source>
        <strain evidence="2">AF72</strain>
    </source>
</reference>
<feature type="compositionally biased region" description="Basic and acidic residues" evidence="1">
    <location>
        <begin position="1722"/>
        <end position="1733"/>
    </location>
</feature>
<feature type="region of interest" description="Disordered" evidence="1">
    <location>
        <begin position="1467"/>
        <end position="1498"/>
    </location>
</feature>
<sequence>MARGGARARVGKKVPESPSTSPPARQKAAVKASPRTSPSPADPSPIPQPLVLKRQKNQQYKTQDELNSNDYYHNAAQAALKSLQTFTQMTVHEQSFNCAEAKAASLERMAEEDERSVLYNPERIREGRLRYEDDPLNEVTIKLSSISARSPPPYETRSSASKRRTDAWSATGWHGSSCDYRPEPLTCPPRWRGDQLEKEQAYYSTRKKIQARRERDESSSRRRQRGKSTSTRKRGTIVQPQEDLNELAVLEDAMGYHYGIALITDADQADDAGPSTPPQTMNLQPVETVEEEHEQEPQPSSSNVQATSITRLSLLPEMPAASPVTLRPPTPETQEAVATQDPESDDEDGEDGTAENPFVVDSESEQDDEDEEEIVEHEVDRESGAAPITALEAHARLPHLLKNDGAQSSRIEPVQIDTASELVIKEVEGDEAADACVNEEQEVDDDDDVILIDSEEELEAHRQSVIVCPQRSSGGSAQSPRSASDSGFLEDEAENVAGNEEKADEEVQAQKSASLAYVRLNTGSRKIRKKWVSVDRQLLMVESDSEVEEDEECDEDQDSDVVFLDDDDGNETEEPENDGDQNDRVDALQETEILTPVPCVSTILDQASKEVANSCKAIPSPQSEKPIESDLLLKVDDACKVLTCETTPLPDEGTDKTMVEEIQAKDTSAPPQLTPLSIALDTSGSSPKATKLPETDPVNSGEASDDEELLKIVKDHVSADKLARLVKFLQKEKDESRKKISESSPKLDEFSAQARAEESSESLVSKPEAEASDVLQTPEASINEAIEEKPTSEPNVSFDKNDAAKISEGFGDQSILQEPEVLELKSKKKKTKSGALKRLRKKQKKEKSKSSKNKKKNVMTKVMRESRKVIESLIESVEKDENRKLPAPEPLPTLAEKEKSLESPEPDQDLAHGEENTGTQANVNEEELRKVIESLIESVAKEEKRKLPAAERLPISAENDESLTPEEAEKDETLCVENTETQTGVNEAVIDSLIESVEKEQNRKLTPEPLPNLAEEEESLESPEPDQAESLCEANVETQADANEEEPRKVIESLIESVEKEEYRKLLAPKPLPILTEKDDGLKSPALEQAEALCLADADAQAQTILEESRMVIESLIDSVDKKENSKLLTLEPSQILAEREENPKSPEPEQAAALCEANAERQAEANEQESRTVIESLIRAVEKEEDRAPEVPESSSISRAKDESLKSAPRPESPGSVNEKEGDQPVTVAAASGPPGSSQSSAKSTQGDENIYSPASEPAVVSTVGNGVPDTTKQGKPVEKAGEKALKSGASTPTQADTADDRLIDYRKLPITALTKELKAVPLGKEIKAAKGTPGAPLRVRPPHREKKVKRAHSGAKVATTREPNEKRLKQLEPEMTGKDTEKDCYQVSSSNPHQDNDTKDFSISSLLDQEFDVLDRYLRGLEESRPSSPVQGEVERPDPLNHRANSKEFDPVAPAAWFEEWVDTQDERDGAQAAEIPASLRKNETQTGDMPWPVSPCISRVGAPEPVRIAESPDDFGSFYYDDVEAIPDADALAVIVASPCKNATQIDDIAIAFTPEPNSPYFNRIDAPELVGAAESLDDFYHLDYDDVGEVPDAAAVAKFVASLREKRPATVSGDAATRELQKPTSPKISRVESPQPGRAAESPDDLGHGDHVDVETGDDVKEMQQPDTPCSSRAKHPKSRKPAEARAPSPIPIPRPRTPEGPPAAVVQTTGDQTSEASKCKPDRFDMIKARATRRKPAERFGQPASHKELRKALRSPKRPHHSGYKLDKKHEPGAKKRRKNKDDPEYQPRVRF</sequence>
<feature type="compositionally biased region" description="Acidic residues" evidence="1">
    <location>
        <begin position="362"/>
        <end position="375"/>
    </location>
</feature>
<organism evidence="2 3">
    <name type="scientific">Mesorhabditis spiculigera</name>
    <dbReference type="NCBI Taxonomy" id="96644"/>
    <lineage>
        <taxon>Eukaryota</taxon>
        <taxon>Metazoa</taxon>
        <taxon>Ecdysozoa</taxon>
        <taxon>Nematoda</taxon>
        <taxon>Chromadorea</taxon>
        <taxon>Rhabditida</taxon>
        <taxon>Rhabditina</taxon>
        <taxon>Rhabditomorpha</taxon>
        <taxon>Rhabditoidea</taxon>
        <taxon>Rhabditidae</taxon>
        <taxon>Mesorhabditinae</taxon>
        <taxon>Mesorhabditis</taxon>
    </lineage>
</organism>
<dbReference type="Proteomes" id="UP001177023">
    <property type="component" value="Unassembled WGS sequence"/>
</dbReference>
<feature type="compositionally biased region" description="Acidic residues" evidence="1">
    <location>
        <begin position="958"/>
        <end position="970"/>
    </location>
</feature>
<feature type="region of interest" description="Disordered" evidence="1">
    <location>
        <begin position="268"/>
        <end position="306"/>
    </location>
</feature>
<feature type="compositionally biased region" description="Basic and acidic residues" evidence="1">
    <location>
        <begin position="1277"/>
        <end position="1287"/>
    </location>
</feature>
<evidence type="ECO:0000313" key="2">
    <source>
        <dbReference type="EMBL" id="CAJ0578842.1"/>
    </source>
</evidence>
<feature type="region of interest" description="Disordered" evidence="1">
    <location>
        <begin position="1"/>
        <end position="69"/>
    </location>
</feature>
<feature type="compositionally biased region" description="Basic and acidic residues" evidence="1">
    <location>
        <begin position="1181"/>
        <end position="1191"/>
    </location>
</feature>
<feature type="compositionally biased region" description="Basic residues" evidence="1">
    <location>
        <begin position="826"/>
        <end position="858"/>
    </location>
</feature>
<accession>A0AA36D0M2</accession>
<evidence type="ECO:0000313" key="3">
    <source>
        <dbReference type="Proteomes" id="UP001177023"/>
    </source>
</evidence>
<feature type="compositionally biased region" description="Polar residues" evidence="1">
    <location>
        <begin position="665"/>
        <end position="688"/>
    </location>
</feature>
<comment type="caution">
    <text evidence="2">The sequence shown here is derived from an EMBL/GenBank/DDBJ whole genome shotgun (WGS) entry which is preliminary data.</text>
</comment>
<feature type="compositionally biased region" description="Basic and acidic residues" evidence="1">
    <location>
        <begin position="1435"/>
        <end position="1450"/>
    </location>
</feature>
<feature type="compositionally biased region" description="Pro residues" evidence="1">
    <location>
        <begin position="1693"/>
        <end position="1706"/>
    </location>
</feature>
<feature type="region of interest" description="Disordered" evidence="1">
    <location>
        <begin position="321"/>
        <end position="384"/>
    </location>
</feature>
<feature type="compositionally biased region" description="Basic and acidic residues" evidence="1">
    <location>
        <begin position="996"/>
        <end position="1006"/>
    </location>
</feature>
<feature type="compositionally biased region" description="Basic residues" evidence="1">
    <location>
        <begin position="1342"/>
        <end position="1355"/>
    </location>
</feature>
<feature type="compositionally biased region" description="Basic and acidic residues" evidence="1">
    <location>
        <begin position="1364"/>
        <end position="1386"/>
    </location>
</feature>
<feature type="compositionally biased region" description="Polar residues" evidence="1">
    <location>
        <begin position="1711"/>
        <end position="1721"/>
    </location>
</feature>
<feature type="region of interest" description="Disordered" evidence="1">
    <location>
        <begin position="664"/>
        <end position="707"/>
    </location>
</feature>
<feature type="compositionally biased region" description="Polar residues" evidence="1">
    <location>
        <begin position="976"/>
        <end position="985"/>
    </location>
</feature>
<feature type="compositionally biased region" description="Acidic residues" evidence="1">
    <location>
        <begin position="342"/>
        <end position="353"/>
    </location>
</feature>
<feature type="region of interest" description="Disordered" evidence="1">
    <location>
        <begin position="1331"/>
        <end position="1402"/>
    </location>
</feature>
<gene>
    <name evidence="2" type="ORF">MSPICULIGERA_LOCUS17082</name>
</gene>
<feature type="compositionally biased region" description="Acidic residues" evidence="1">
    <location>
        <begin position="543"/>
        <end position="580"/>
    </location>
</feature>
<name>A0AA36D0M2_9BILA</name>
<feature type="compositionally biased region" description="Polar residues" evidence="1">
    <location>
        <begin position="1264"/>
        <end position="1275"/>
    </location>
</feature>
<feature type="compositionally biased region" description="Polar residues" evidence="1">
    <location>
        <begin position="470"/>
        <end position="485"/>
    </location>
</feature>
<feature type="compositionally biased region" description="Basic residues" evidence="1">
    <location>
        <begin position="221"/>
        <end position="235"/>
    </location>
</feature>
<protein>
    <submittedName>
        <fullName evidence="2">Uncharacterized protein</fullName>
    </submittedName>
</protein>
<feature type="compositionally biased region" description="Basic and acidic residues" evidence="1">
    <location>
        <begin position="1649"/>
        <end position="1668"/>
    </location>
</feature>
<feature type="region of interest" description="Disordered" evidence="1">
    <location>
        <begin position="1609"/>
        <end position="1797"/>
    </location>
</feature>
<dbReference type="EMBL" id="CATQJA010002654">
    <property type="protein sequence ID" value="CAJ0578842.1"/>
    <property type="molecule type" value="Genomic_DNA"/>
</dbReference>